<dbReference type="InterPro" id="IPR015421">
    <property type="entry name" value="PyrdxlP-dep_Trfase_major"/>
</dbReference>
<gene>
    <name evidence="13" type="primary">nifS</name>
    <name evidence="10" type="synonym">iscS</name>
    <name evidence="13" type="ORF">IAC74_04085</name>
</gene>
<evidence type="ECO:0000256" key="2">
    <source>
        <dbReference type="ARBA" id="ARBA00006490"/>
    </source>
</evidence>
<dbReference type="Gene3D" id="3.90.1150.10">
    <property type="entry name" value="Aspartate Aminotransferase, domain 1"/>
    <property type="match status" value="1"/>
</dbReference>
<dbReference type="FunFam" id="3.40.640.10:FF:000084">
    <property type="entry name" value="IscS-like cysteine desulfurase"/>
    <property type="match status" value="1"/>
</dbReference>
<protein>
    <recommendedName>
        <fullName evidence="10">Cysteine desulfurase IscS</fullName>
        <ecNumber evidence="10">2.8.1.7</ecNumber>
    </recommendedName>
</protein>
<evidence type="ECO:0000256" key="9">
    <source>
        <dbReference type="ARBA" id="ARBA00050776"/>
    </source>
</evidence>
<dbReference type="NCBIfam" id="TIGR03402">
    <property type="entry name" value="FeS_nifS"/>
    <property type="match status" value="1"/>
</dbReference>
<dbReference type="PANTHER" id="PTHR11601">
    <property type="entry name" value="CYSTEINE DESULFURYLASE FAMILY MEMBER"/>
    <property type="match status" value="1"/>
</dbReference>
<evidence type="ECO:0000256" key="7">
    <source>
        <dbReference type="ARBA" id="ARBA00023004"/>
    </source>
</evidence>
<dbReference type="GO" id="GO:0051537">
    <property type="term" value="F:2 iron, 2 sulfur cluster binding"/>
    <property type="evidence" value="ECO:0007669"/>
    <property type="project" value="UniProtKB-UniRule"/>
</dbReference>
<feature type="domain" description="Aminotransferase class V" evidence="12">
    <location>
        <begin position="5"/>
        <end position="367"/>
    </location>
</feature>
<reference evidence="13" key="2">
    <citation type="journal article" date="2021" name="PeerJ">
        <title>Extensive microbial diversity within the chicken gut microbiome revealed by metagenomics and culture.</title>
        <authorList>
            <person name="Gilroy R."/>
            <person name="Ravi A."/>
            <person name="Getino M."/>
            <person name="Pursley I."/>
            <person name="Horton D.L."/>
            <person name="Alikhan N.F."/>
            <person name="Baker D."/>
            <person name="Gharbi K."/>
            <person name="Hall N."/>
            <person name="Watson M."/>
            <person name="Adriaenssens E.M."/>
            <person name="Foster-Nyarko E."/>
            <person name="Jarju S."/>
            <person name="Secka A."/>
            <person name="Antonio M."/>
            <person name="Oren A."/>
            <person name="Chaudhuri R.R."/>
            <person name="La Ragione R."/>
            <person name="Hildebrand F."/>
            <person name="Pallen M.J."/>
        </authorList>
    </citation>
    <scope>NUCLEOTIDE SEQUENCE</scope>
    <source>
        <strain evidence="13">4920</strain>
    </source>
</reference>
<evidence type="ECO:0000256" key="3">
    <source>
        <dbReference type="ARBA" id="ARBA00022490"/>
    </source>
</evidence>
<dbReference type="PROSITE" id="PS00595">
    <property type="entry name" value="AA_TRANSFER_CLASS_5"/>
    <property type="match status" value="1"/>
</dbReference>
<dbReference type="EC" id="2.8.1.7" evidence="10"/>
<dbReference type="PANTHER" id="PTHR11601:SF34">
    <property type="entry name" value="CYSTEINE DESULFURASE"/>
    <property type="match status" value="1"/>
</dbReference>
<dbReference type="PIRSF" id="PIRSF005572">
    <property type="entry name" value="NifS"/>
    <property type="match status" value="1"/>
</dbReference>
<evidence type="ECO:0000313" key="13">
    <source>
        <dbReference type="EMBL" id="HIV02730.1"/>
    </source>
</evidence>
<dbReference type="Gene3D" id="3.40.640.10">
    <property type="entry name" value="Type I PLP-dependent aspartate aminotransferase-like (Major domain)"/>
    <property type="match status" value="1"/>
</dbReference>
<keyword evidence="3 10" id="KW-0963">Cytoplasm</keyword>
<evidence type="ECO:0000256" key="10">
    <source>
        <dbReference type="HAMAP-Rule" id="MF_00331"/>
    </source>
</evidence>
<dbReference type="GO" id="GO:0046872">
    <property type="term" value="F:metal ion binding"/>
    <property type="evidence" value="ECO:0007669"/>
    <property type="project" value="UniProtKB-KW"/>
</dbReference>
<comment type="subcellular location">
    <subcellularLocation>
        <location evidence="10">Cytoplasm</location>
    </subcellularLocation>
</comment>
<reference evidence="13" key="1">
    <citation type="submission" date="2020-10" db="EMBL/GenBank/DDBJ databases">
        <authorList>
            <person name="Gilroy R."/>
        </authorList>
    </citation>
    <scope>NUCLEOTIDE SEQUENCE</scope>
    <source>
        <strain evidence="13">4920</strain>
    </source>
</reference>
<feature type="active site" description="Cysteine persulfide intermediate" evidence="10">
    <location>
        <position position="326"/>
    </location>
</feature>
<name>A0A9D1NGM4_9FIRM</name>
<accession>A0A9D1NGM4</accession>
<keyword evidence="10" id="KW-0001">2Fe-2S</keyword>
<dbReference type="HAMAP" id="MF_00331">
    <property type="entry name" value="Cys_desulf_IscS"/>
    <property type="match status" value="1"/>
</dbReference>
<dbReference type="SUPFAM" id="SSF53383">
    <property type="entry name" value="PLP-dependent transferases"/>
    <property type="match status" value="1"/>
</dbReference>
<comment type="pathway">
    <text evidence="10">Cofactor biosynthesis; iron-sulfur cluster biosynthesis.</text>
</comment>
<evidence type="ECO:0000313" key="14">
    <source>
        <dbReference type="Proteomes" id="UP000886743"/>
    </source>
</evidence>
<dbReference type="AlphaFoldDB" id="A0A9D1NGM4"/>
<comment type="caution">
    <text evidence="13">The sequence shown here is derived from an EMBL/GenBank/DDBJ whole genome shotgun (WGS) entry which is preliminary data.</text>
</comment>
<comment type="catalytic activity">
    <reaction evidence="9 10">
        <text>(sulfur carrier)-H + L-cysteine = (sulfur carrier)-SH + L-alanine</text>
        <dbReference type="Rhea" id="RHEA:43892"/>
        <dbReference type="Rhea" id="RHEA-COMP:14737"/>
        <dbReference type="Rhea" id="RHEA-COMP:14739"/>
        <dbReference type="ChEBI" id="CHEBI:29917"/>
        <dbReference type="ChEBI" id="CHEBI:35235"/>
        <dbReference type="ChEBI" id="CHEBI:57972"/>
        <dbReference type="ChEBI" id="CHEBI:64428"/>
        <dbReference type="EC" id="2.8.1.7"/>
    </reaction>
</comment>
<feature type="binding site" evidence="10">
    <location>
        <position position="180"/>
    </location>
    <ligand>
        <name>pyridoxal 5'-phosphate</name>
        <dbReference type="ChEBI" id="CHEBI:597326"/>
    </ligand>
</feature>
<feature type="binding site" evidence="10">
    <location>
        <begin position="200"/>
        <end position="202"/>
    </location>
    <ligand>
        <name>pyridoxal 5'-phosphate</name>
        <dbReference type="ChEBI" id="CHEBI:597326"/>
    </ligand>
</feature>
<evidence type="ECO:0000256" key="1">
    <source>
        <dbReference type="ARBA" id="ARBA00001933"/>
    </source>
</evidence>
<comment type="similarity">
    <text evidence="2 10">Belongs to the class-V pyridoxal-phosphate-dependent aminotransferase family. NifS/IscS subfamily.</text>
</comment>
<proteinExistence type="inferred from homology"/>
<dbReference type="InterPro" id="IPR017772">
    <property type="entry name" value="Cys_deSase_NifS_bac/arc"/>
</dbReference>
<organism evidence="13 14">
    <name type="scientific">Candidatus Aphodoplasma excrementigallinarum</name>
    <dbReference type="NCBI Taxonomy" id="2840673"/>
    <lineage>
        <taxon>Bacteria</taxon>
        <taxon>Bacillati</taxon>
        <taxon>Bacillota</taxon>
        <taxon>Clostridia</taxon>
        <taxon>Eubacteriales</taxon>
        <taxon>Candidatus Aphodoplasma</taxon>
    </lineage>
</organism>
<dbReference type="EMBL" id="DVOF01000120">
    <property type="protein sequence ID" value="HIV02730.1"/>
    <property type="molecule type" value="Genomic_DNA"/>
</dbReference>
<dbReference type="GO" id="GO:0006520">
    <property type="term" value="P:amino acid metabolic process"/>
    <property type="evidence" value="ECO:0007669"/>
    <property type="project" value="InterPro"/>
</dbReference>
<evidence type="ECO:0000256" key="8">
    <source>
        <dbReference type="ARBA" id="ARBA00023014"/>
    </source>
</evidence>
<evidence type="ECO:0000256" key="6">
    <source>
        <dbReference type="ARBA" id="ARBA00022898"/>
    </source>
</evidence>
<dbReference type="GO" id="GO:0031071">
    <property type="term" value="F:cysteine desulfurase activity"/>
    <property type="evidence" value="ECO:0007669"/>
    <property type="project" value="UniProtKB-UniRule"/>
</dbReference>
<dbReference type="GO" id="GO:1990221">
    <property type="term" value="C:L-cysteine desulfurase complex"/>
    <property type="evidence" value="ECO:0007669"/>
    <property type="project" value="UniProtKB-ARBA"/>
</dbReference>
<comment type="subunit">
    <text evidence="10">Homodimer. Forms a heterotetramer with IscU, interacts with other sulfur acceptors.</text>
</comment>
<dbReference type="Proteomes" id="UP000886743">
    <property type="component" value="Unassembled WGS sequence"/>
</dbReference>
<dbReference type="InterPro" id="IPR010240">
    <property type="entry name" value="Cys_deSase_IscS"/>
</dbReference>
<comment type="function">
    <text evidence="10">Master enzyme that delivers sulfur to a number of partners involved in Fe-S cluster assembly, tRNA modification or cofactor biosynthesis. Catalyzes the removal of elemental sulfur atoms from cysteine to produce alanine. Functions as a sulfur delivery protein for Fe-S cluster synthesis onto IscU, an Fe-S scaffold assembly protein, as well as other S acceptor proteins.</text>
</comment>
<evidence type="ECO:0000259" key="12">
    <source>
        <dbReference type="Pfam" id="PF00266"/>
    </source>
</evidence>
<feature type="binding site" evidence="10">
    <location>
        <begin position="72"/>
        <end position="73"/>
    </location>
    <ligand>
        <name>pyridoxal 5'-phosphate</name>
        <dbReference type="ChEBI" id="CHEBI:597326"/>
    </ligand>
</feature>
<dbReference type="InterPro" id="IPR020578">
    <property type="entry name" value="Aminotrans_V_PyrdxlP_BS"/>
</dbReference>
<dbReference type="InterPro" id="IPR015422">
    <property type="entry name" value="PyrdxlP-dep_Trfase_small"/>
</dbReference>
<dbReference type="GO" id="GO:0044571">
    <property type="term" value="P:[2Fe-2S] cluster assembly"/>
    <property type="evidence" value="ECO:0007669"/>
    <property type="project" value="UniProtKB-UniRule"/>
</dbReference>
<dbReference type="Gene3D" id="1.10.260.50">
    <property type="match status" value="1"/>
</dbReference>
<dbReference type="GO" id="GO:0030170">
    <property type="term" value="F:pyridoxal phosphate binding"/>
    <property type="evidence" value="ECO:0007669"/>
    <property type="project" value="UniProtKB-UniRule"/>
</dbReference>
<keyword evidence="7 10" id="KW-0408">Iron</keyword>
<dbReference type="Pfam" id="PF00266">
    <property type="entry name" value="Aminotran_5"/>
    <property type="match status" value="1"/>
</dbReference>
<evidence type="ECO:0000256" key="5">
    <source>
        <dbReference type="ARBA" id="ARBA00022723"/>
    </source>
</evidence>
<sequence>MTNKIYMDNAATTPLKREVLDAMMPYLTEEYGNASSIYATGRDAKRALDEARQTVADALGAKVNEIYFTSCGSEADNWAIQGVAYANKNRGRHIISSQIEHHAVLHTLQYLEKQGFEVTYLPVDEYGLVRPDDLKDAIRPDTILITIMYANNEIGTIEPIDELAQIAREHKIPFHTDAVQAVGHMPINVKELGVDLLSLSAHKLYGPKGVGALYIKNGVKLDNFLHGGAQERGRRAGTENVAGIVGLAKAIELATADIDENMARLTALRDKLISGMQAKIPYCRLNGHPAKRLCNNVNFSFEFIEGESLLLMLDMKGVAASSGSACTSGSLDPSHVLLAIGLKHEIAHGSLRLSIGDFTTEEDIDYVLEVLGPIVQRLRDMSPLYEEVERGVKHV</sequence>
<keyword evidence="4 10" id="KW-0808">Transferase</keyword>
<keyword evidence="5 10" id="KW-0479">Metal-binding</keyword>
<comment type="cofactor">
    <cofactor evidence="1 10 11">
        <name>pyridoxal 5'-phosphate</name>
        <dbReference type="ChEBI" id="CHEBI:597326"/>
    </cofactor>
</comment>
<evidence type="ECO:0000256" key="11">
    <source>
        <dbReference type="RuleBase" id="RU004504"/>
    </source>
</evidence>
<evidence type="ECO:0000256" key="4">
    <source>
        <dbReference type="ARBA" id="ARBA00022679"/>
    </source>
</evidence>
<dbReference type="InterPro" id="IPR000192">
    <property type="entry name" value="Aminotrans_V_dom"/>
</dbReference>
<keyword evidence="8 10" id="KW-0411">Iron-sulfur</keyword>
<dbReference type="InterPro" id="IPR016454">
    <property type="entry name" value="Cysteine_dSase"/>
</dbReference>
<feature type="binding site" evidence="10">
    <location>
        <position position="238"/>
    </location>
    <ligand>
        <name>pyridoxal 5'-phosphate</name>
        <dbReference type="ChEBI" id="CHEBI:597326"/>
    </ligand>
</feature>
<dbReference type="InterPro" id="IPR015424">
    <property type="entry name" value="PyrdxlP-dep_Trfase"/>
</dbReference>
<feature type="modified residue" description="N6-(pyridoxal phosphate)lysine" evidence="10">
    <location>
        <position position="203"/>
    </location>
</feature>
<feature type="binding site" evidence="10">
    <location>
        <position position="152"/>
    </location>
    <ligand>
        <name>pyridoxal 5'-phosphate</name>
        <dbReference type="ChEBI" id="CHEBI:597326"/>
    </ligand>
</feature>
<dbReference type="NCBIfam" id="NF002806">
    <property type="entry name" value="PRK02948.1"/>
    <property type="match status" value="1"/>
</dbReference>
<keyword evidence="6 10" id="KW-0663">Pyridoxal phosphate</keyword>
<feature type="binding site" description="via persulfide group" evidence="10">
    <location>
        <position position="326"/>
    </location>
    <ligand>
        <name>[2Fe-2S] cluster</name>
        <dbReference type="ChEBI" id="CHEBI:190135"/>
        <note>ligand shared with IscU</note>
    </ligand>
</feature>